<comment type="subunit">
    <text evidence="5 7">Monomer.</text>
</comment>
<dbReference type="SUPFAM" id="SSF52540">
    <property type="entry name" value="P-loop containing nucleoside triphosphate hydrolases"/>
    <property type="match status" value="1"/>
</dbReference>
<comment type="function">
    <text evidence="5">Catalyzes the reversible transfer of the terminal phosphate group between ATP and AMP. Plays an important role in cellular energy homeostasis and in adenine nucleotide metabolism.</text>
</comment>
<accession>A0ABW4L093</accession>
<comment type="caution">
    <text evidence="5">Lacks conserved residue(s) required for the propagation of feature annotation.</text>
</comment>
<dbReference type="InterPro" id="IPR027417">
    <property type="entry name" value="P-loop_NTPase"/>
</dbReference>
<reference evidence="9" key="1">
    <citation type="journal article" date="2019" name="Int. J. Syst. Evol. Microbiol.">
        <title>The Global Catalogue of Microorganisms (GCM) 10K type strain sequencing project: providing services to taxonomists for standard genome sequencing and annotation.</title>
        <authorList>
            <consortium name="The Broad Institute Genomics Platform"/>
            <consortium name="The Broad Institute Genome Sequencing Center for Infectious Disease"/>
            <person name="Wu L."/>
            <person name="Ma J."/>
        </authorList>
    </citation>
    <scope>NUCLEOTIDE SEQUENCE [LARGE SCALE GENOMIC DNA]</scope>
    <source>
        <strain evidence="9">JCM 17130</strain>
    </source>
</reference>
<dbReference type="Pfam" id="PF00406">
    <property type="entry name" value="ADK"/>
    <property type="match status" value="1"/>
</dbReference>
<evidence type="ECO:0000313" key="8">
    <source>
        <dbReference type="EMBL" id="MFD1716554.1"/>
    </source>
</evidence>
<feature type="region of interest" description="NMP" evidence="5">
    <location>
        <begin position="32"/>
        <end position="61"/>
    </location>
</feature>
<dbReference type="NCBIfam" id="NF011101">
    <property type="entry name" value="PRK14528.1"/>
    <property type="match status" value="1"/>
</dbReference>
<dbReference type="RefSeq" id="WP_388001986.1">
    <property type="nucleotide sequence ID" value="NZ_JBHUEE010000001.1"/>
</dbReference>
<dbReference type="InterPro" id="IPR000850">
    <property type="entry name" value="Adenylat/UMP-CMP_kin"/>
</dbReference>
<dbReference type="NCBIfam" id="NF011105">
    <property type="entry name" value="PRK14532.1"/>
    <property type="match status" value="1"/>
</dbReference>
<comment type="domain">
    <text evidence="5">Consists of three domains, a large central CORE domain and two small peripheral domains, NMPbind and LID, which undergo movements during catalysis. The LID domain closes over the site of phosphoryl transfer upon ATP binding. Assembling and dissambling the active center during each catalytic cycle provides an effective means to prevent ATP hydrolysis.</text>
</comment>
<feature type="binding site" evidence="5">
    <location>
        <position position="33"/>
    </location>
    <ligand>
        <name>AMP</name>
        <dbReference type="ChEBI" id="CHEBI:456215"/>
    </ligand>
</feature>
<feature type="binding site" evidence="5">
    <location>
        <begin position="59"/>
        <end position="61"/>
    </location>
    <ligand>
        <name>AMP</name>
        <dbReference type="ChEBI" id="CHEBI:456215"/>
    </ligand>
</feature>
<comment type="pathway">
    <text evidence="5">Purine metabolism; AMP biosynthesis via salvage pathway; AMP from ADP: step 1/1.</text>
</comment>
<feature type="binding site" evidence="5">
    <location>
        <position position="38"/>
    </location>
    <ligand>
        <name>AMP</name>
        <dbReference type="ChEBI" id="CHEBI:456215"/>
    </ligand>
</feature>
<dbReference type="EMBL" id="JBHUEE010000001">
    <property type="protein sequence ID" value="MFD1716554.1"/>
    <property type="molecule type" value="Genomic_DNA"/>
</dbReference>
<feature type="binding site" evidence="5">
    <location>
        <position position="94"/>
    </location>
    <ligand>
        <name>AMP</name>
        <dbReference type="ChEBI" id="CHEBI:456215"/>
    </ligand>
</feature>
<sequence>MSARLVLLGPPGAGKGTQATRISERLGVPAISTGDIFRANVAEQTDLGQQAQRYMDAGEYVPDEVTNAMVRDRLGQSDAASGFLLDGYPRTPEQVAELDDILAGAGAGLDAVVEIDADTEEVVGRLLKRAEEQGRSDDTEPVIRRRLEVYAEQTAPLAQTYDARGLLVRVNGVGSLDEVTDRIMQALEPKLDRAEGDAQA</sequence>
<evidence type="ECO:0000256" key="5">
    <source>
        <dbReference type="HAMAP-Rule" id="MF_00235"/>
    </source>
</evidence>
<comment type="subcellular location">
    <subcellularLocation>
        <location evidence="5 7">Cytoplasm</location>
    </subcellularLocation>
</comment>
<dbReference type="Gene3D" id="3.40.50.300">
    <property type="entry name" value="P-loop containing nucleotide triphosphate hydrolases"/>
    <property type="match status" value="1"/>
</dbReference>
<comment type="similarity">
    <text evidence="5 6">Belongs to the adenylate kinase family.</text>
</comment>
<dbReference type="PANTHER" id="PTHR23359">
    <property type="entry name" value="NUCLEOTIDE KINASE"/>
    <property type="match status" value="1"/>
</dbReference>
<comment type="catalytic activity">
    <reaction evidence="5 7">
        <text>AMP + ATP = 2 ADP</text>
        <dbReference type="Rhea" id="RHEA:12973"/>
        <dbReference type="ChEBI" id="CHEBI:30616"/>
        <dbReference type="ChEBI" id="CHEBI:456215"/>
        <dbReference type="ChEBI" id="CHEBI:456216"/>
        <dbReference type="EC" id="2.7.4.3"/>
    </reaction>
</comment>
<keyword evidence="3 5" id="KW-0547">Nucleotide-binding</keyword>
<feature type="binding site" evidence="5">
    <location>
        <position position="146"/>
    </location>
    <ligand>
        <name>AMP</name>
        <dbReference type="ChEBI" id="CHEBI:456215"/>
    </ligand>
</feature>
<evidence type="ECO:0000256" key="4">
    <source>
        <dbReference type="ARBA" id="ARBA00022777"/>
    </source>
</evidence>
<dbReference type="CDD" id="cd01428">
    <property type="entry name" value="ADK"/>
    <property type="match status" value="1"/>
</dbReference>
<dbReference type="NCBIfam" id="NF001381">
    <property type="entry name" value="PRK00279.1-3"/>
    <property type="match status" value="1"/>
</dbReference>
<evidence type="ECO:0000256" key="6">
    <source>
        <dbReference type="RuleBase" id="RU003330"/>
    </source>
</evidence>
<dbReference type="PRINTS" id="PR00094">
    <property type="entry name" value="ADENYLTKNASE"/>
</dbReference>
<keyword evidence="9" id="KW-1185">Reference proteome</keyword>
<dbReference type="InterPro" id="IPR033690">
    <property type="entry name" value="Adenylat_kinase_CS"/>
</dbReference>
<dbReference type="NCBIfam" id="NF011100">
    <property type="entry name" value="PRK14527.1"/>
    <property type="match status" value="1"/>
</dbReference>
<name>A0ABW4L093_9MICO</name>
<evidence type="ECO:0000256" key="7">
    <source>
        <dbReference type="RuleBase" id="RU003331"/>
    </source>
</evidence>
<keyword evidence="1 5" id="KW-0808">Transferase</keyword>
<evidence type="ECO:0000313" key="9">
    <source>
        <dbReference type="Proteomes" id="UP001597277"/>
    </source>
</evidence>
<proteinExistence type="inferred from homology"/>
<feature type="binding site" evidence="5">
    <location>
        <position position="174"/>
    </location>
    <ligand>
        <name>ATP</name>
        <dbReference type="ChEBI" id="CHEBI:30616"/>
    </ligand>
</feature>
<dbReference type="NCBIfam" id="NF011104">
    <property type="entry name" value="PRK14531.1"/>
    <property type="match status" value="1"/>
</dbReference>
<dbReference type="HAMAP" id="MF_00235">
    <property type="entry name" value="Adenylate_kinase_Adk"/>
    <property type="match status" value="1"/>
</dbReference>
<dbReference type="EC" id="2.7.4.3" evidence="5 7"/>
<organism evidence="8 9">
    <name type="scientific">Georgenia deserti</name>
    <dbReference type="NCBI Taxonomy" id="2093781"/>
    <lineage>
        <taxon>Bacteria</taxon>
        <taxon>Bacillati</taxon>
        <taxon>Actinomycetota</taxon>
        <taxon>Actinomycetes</taxon>
        <taxon>Micrococcales</taxon>
        <taxon>Bogoriellaceae</taxon>
        <taxon>Georgenia</taxon>
    </lineage>
</organism>
<feature type="binding site" evidence="5">
    <location>
        <begin position="87"/>
        <end position="90"/>
    </location>
    <ligand>
        <name>AMP</name>
        <dbReference type="ChEBI" id="CHEBI:456215"/>
    </ligand>
</feature>
<feature type="binding site" evidence="5">
    <location>
        <begin position="12"/>
        <end position="17"/>
    </location>
    <ligand>
        <name>ATP</name>
        <dbReference type="ChEBI" id="CHEBI:30616"/>
    </ligand>
</feature>
<feature type="binding site" evidence="5">
    <location>
        <position position="135"/>
    </location>
    <ligand>
        <name>AMP</name>
        <dbReference type="ChEBI" id="CHEBI:456215"/>
    </ligand>
</feature>
<keyword evidence="5" id="KW-0963">Cytoplasm</keyword>
<gene>
    <name evidence="5" type="primary">adk</name>
    <name evidence="8" type="ORF">ACFSE6_01810</name>
</gene>
<dbReference type="Proteomes" id="UP001597277">
    <property type="component" value="Unassembled WGS sequence"/>
</dbReference>
<evidence type="ECO:0000256" key="2">
    <source>
        <dbReference type="ARBA" id="ARBA00022727"/>
    </source>
</evidence>
<comment type="caution">
    <text evidence="8">The sequence shown here is derived from an EMBL/GenBank/DDBJ whole genome shotgun (WGS) entry which is preliminary data.</text>
</comment>
<dbReference type="PROSITE" id="PS00113">
    <property type="entry name" value="ADENYLATE_KINASE"/>
    <property type="match status" value="1"/>
</dbReference>
<evidence type="ECO:0000256" key="1">
    <source>
        <dbReference type="ARBA" id="ARBA00022679"/>
    </source>
</evidence>
<keyword evidence="2 5" id="KW-0545">Nucleotide biosynthesis</keyword>
<feature type="binding site" evidence="5">
    <location>
        <position position="129"/>
    </location>
    <ligand>
        <name>ATP</name>
        <dbReference type="ChEBI" id="CHEBI:30616"/>
    </ligand>
</feature>
<keyword evidence="5 7" id="KW-0067">ATP-binding</keyword>
<keyword evidence="4 5" id="KW-0418">Kinase</keyword>
<protein>
    <recommendedName>
        <fullName evidence="5 7">Adenylate kinase</fullName>
        <shortName evidence="5">AK</shortName>
        <ecNumber evidence="5 7">2.7.4.3</ecNumber>
    </recommendedName>
    <alternativeName>
        <fullName evidence="5">ATP-AMP transphosphorylase</fullName>
    </alternativeName>
    <alternativeName>
        <fullName evidence="5">ATP:AMP phosphotransferase</fullName>
    </alternativeName>
    <alternativeName>
        <fullName evidence="5">Adenylate monophosphate kinase</fullName>
    </alternativeName>
</protein>
<dbReference type="GO" id="GO:0004017">
    <property type="term" value="F:AMP kinase activity"/>
    <property type="evidence" value="ECO:0007669"/>
    <property type="project" value="UniProtKB-EC"/>
</dbReference>
<evidence type="ECO:0000256" key="3">
    <source>
        <dbReference type="ARBA" id="ARBA00022741"/>
    </source>
</evidence>